<dbReference type="PANTHER" id="PTHR23150">
    <property type="entry name" value="SULFATASE MODIFYING FACTOR 1, 2"/>
    <property type="match status" value="1"/>
</dbReference>
<dbReference type="Pfam" id="PF00069">
    <property type="entry name" value="Pkinase"/>
    <property type="match status" value="1"/>
</dbReference>
<dbReference type="Gene3D" id="3.30.200.20">
    <property type="entry name" value="Phosphorylase Kinase, domain 1"/>
    <property type="match status" value="1"/>
</dbReference>
<dbReference type="InterPro" id="IPR017441">
    <property type="entry name" value="Protein_kinase_ATP_BS"/>
</dbReference>
<gene>
    <name evidence="6" type="ORF">SOCEGT47_055470</name>
</gene>
<dbReference type="RefSeq" id="WP_129351649.1">
    <property type="nucleotide sequence ID" value="NZ_CP012670.1"/>
</dbReference>
<dbReference type="InterPro" id="IPR008271">
    <property type="entry name" value="Ser/Thr_kinase_AS"/>
</dbReference>
<feature type="compositionally biased region" description="Low complexity" evidence="4">
    <location>
        <begin position="331"/>
        <end position="342"/>
    </location>
</feature>
<feature type="binding site" evidence="3">
    <location>
        <position position="51"/>
    </location>
    <ligand>
        <name>ATP</name>
        <dbReference type="ChEBI" id="CHEBI:30616"/>
    </ligand>
</feature>
<dbReference type="PANTHER" id="PTHR23150:SF19">
    <property type="entry name" value="FORMYLGLYCINE-GENERATING ENZYME"/>
    <property type="match status" value="1"/>
</dbReference>
<evidence type="ECO:0000259" key="5">
    <source>
        <dbReference type="PROSITE" id="PS50011"/>
    </source>
</evidence>
<dbReference type="PROSITE" id="PS50011">
    <property type="entry name" value="PROTEIN_KINASE_DOM"/>
    <property type="match status" value="1"/>
</dbReference>
<accession>A0A4P2Q788</accession>
<evidence type="ECO:0000313" key="6">
    <source>
        <dbReference type="EMBL" id="AUX25006.1"/>
    </source>
</evidence>
<proteinExistence type="predicted"/>
<evidence type="ECO:0000256" key="4">
    <source>
        <dbReference type="SAM" id="MobiDB-lite"/>
    </source>
</evidence>
<sequence>MSQNPDRSDPLHIAGTLIADKYRIERAVGEGGFSVVYKAEHVIWKQPVALKCFTLLANAPPEQRESLLQGFIQEGKLLAELSSRSASIVQARDIGTFNAPDGQWLPYMVLEWLDGDPLDRVLDEEAQRRMPPRDLREAVALLEPAVTALELVHARGVAHRDIKPANLFVIGPARGATTLVKVLDFGIAKVMAEHAAAATALAHTGKDITAFTPIYGAPEQFSRTHGATGPWTDVFAMALILIEVMRGGAPALEGDDYIQLAVASRDPSRRPTPRTLGLAVSDEVEAVFARALAVAPADRFPTMGSFWSALHRALFPGNPSWTGITGGGARGSRPGSAPGRASLPGTLPGGASVPPASSPQLAPTLVAPPGLPTAAPPSAGASWPGPALEGKITGITGGTAKDTAVRPAVASRSTLVLGGAALTLAAGAALAWGLLRDEPPAAGASQAPPAGTAAAATATASATASAAALAAAAAPARRTECPSGMVLVPGGKFFMGSDDPTFKLWLPAHKVTIDTFCIDVHEVTAGDYRACSDKGECKRPPPVPDFPKADGVSDAAHRETLEALAELCTFGKPALARHPINCVPWSLADAYCEVQGKRLPTEAEWEYAARGSDGRKFPWGDEPGDHTFMNACGAECTRWERARGLPVSQRMYEADDGYFGTAPVGSFPKGKTRFGAHDVVGNVWEWTADWFETYKDEEQVNPKGAPAGDRKAIRGGGYNGGFALWVDPAFRYHQLATASAPGIGFRCVMNL</sequence>
<keyword evidence="1 3" id="KW-0547">Nucleotide-binding</keyword>
<feature type="compositionally biased region" description="Low complexity" evidence="4">
    <location>
        <begin position="376"/>
        <end position="399"/>
    </location>
</feature>
<keyword evidence="6" id="KW-0808">Transferase</keyword>
<dbReference type="InterPro" id="IPR005532">
    <property type="entry name" value="SUMF_dom"/>
</dbReference>
<feature type="compositionally biased region" description="Low complexity" evidence="4">
    <location>
        <begin position="349"/>
        <end position="368"/>
    </location>
</feature>
<dbReference type="Pfam" id="PF03781">
    <property type="entry name" value="FGE-sulfatase"/>
    <property type="match status" value="1"/>
</dbReference>
<dbReference type="Gene3D" id="3.90.1580.10">
    <property type="entry name" value="paralog of FGE (formylglycine-generating enzyme)"/>
    <property type="match status" value="1"/>
</dbReference>
<keyword evidence="2 3" id="KW-0067">ATP-binding</keyword>
<dbReference type="GO" id="GO:0005524">
    <property type="term" value="F:ATP binding"/>
    <property type="evidence" value="ECO:0007669"/>
    <property type="project" value="UniProtKB-UniRule"/>
</dbReference>
<protein>
    <submittedName>
        <fullName evidence="6">Protein kinase</fullName>
        <ecNumber evidence="6">2.7.11.1</ecNumber>
    </submittedName>
</protein>
<dbReference type="SUPFAM" id="SSF56436">
    <property type="entry name" value="C-type lectin-like"/>
    <property type="match status" value="1"/>
</dbReference>
<dbReference type="EC" id="2.7.11.1" evidence="6"/>
<dbReference type="SMART" id="SM00220">
    <property type="entry name" value="S_TKc"/>
    <property type="match status" value="1"/>
</dbReference>
<dbReference type="OrthoDB" id="9806479at2"/>
<organism evidence="6 7">
    <name type="scientific">Sorangium cellulosum</name>
    <name type="common">Polyangium cellulosum</name>
    <dbReference type="NCBI Taxonomy" id="56"/>
    <lineage>
        <taxon>Bacteria</taxon>
        <taxon>Pseudomonadati</taxon>
        <taxon>Myxococcota</taxon>
        <taxon>Polyangia</taxon>
        <taxon>Polyangiales</taxon>
        <taxon>Polyangiaceae</taxon>
        <taxon>Sorangium</taxon>
    </lineage>
</organism>
<dbReference type="InterPro" id="IPR051043">
    <property type="entry name" value="Sulfatase_Mod_Factor_Kinase"/>
</dbReference>
<dbReference type="InterPro" id="IPR011009">
    <property type="entry name" value="Kinase-like_dom_sf"/>
</dbReference>
<dbReference type="PROSITE" id="PS00108">
    <property type="entry name" value="PROTEIN_KINASE_ST"/>
    <property type="match status" value="1"/>
</dbReference>
<reference evidence="6 7" key="1">
    <citation type="submission" date="2015-09" db="EMBL/GenBank/DDBJ databases">
        <title>Sorangium comparison.</title>
        <authorList>
            <person name="Zaburannyi N."/>
            <person name="Bunk B."/>
            <person name="Overmann J."/>
            <person name="Mueller R."/>
        </authorList>
    </citation>
    <scope>NUCLEOTIDE SEQUENCE [LARGE SCALE GENOMIC DNA]</scope>
    <source>
        <strain evidence="6 7">So ceGT47</strain>
    </source>
</reference>
<dbReference type="Gene3D" id="1.10.510.10">
    <property type="entry name" value="Transferase(Phosphotransferase) domain 1"/>
    <property type="match status" value="1"/>
</dbReference>
<dbReference type="GO" id="GO:0120147">
    <property type="term" value="F:formylglycine-generating oxidase activity"/>
    <property type="evidence" value="ECO:0007669"/>
    <property type="project" value="TreeGrafter"/>
</dbReference>
<name>A0A4P2Q788_SORCE</name>
<evidence type="ECO:0000313" key="7">
    <source>
        <dbReference type="Proteomes" id="UP000295781"/>
    </source>
</evidence>
<feature type="region of interest" description="Disordered" evidence="4">
    <location>
        <begin position="324"/>
        <end position="399"/>
    </location>
</feature>
<dbReference type="InterPro" id="IPR042095">
    <property type="entry name" value="SUMF_sf"/>
</dbReference>
<dbReference type="CDD" id="cd14014">
    <property type="entry name" value="STKc_PknB_like"/>
    <property type="match status" value="1"/>
</dbReference>
<dbReference type="PROSITE" id="PS00107">
    <property type="entry name" value="PROTEIN_KINASE_ATP"/>
    <property type="match status" value="1"/>
</dbReference>
<dbReference type="SUPFAM" id="SSF56112">
    <property type="entry name" value="Protein kinase-like (PK-like)"/>
    <property type="match status" value="1"/>
</dbReference>
<dbReference type="Proteomes" id="UP000295781">
    <property type="component" value="Chromosome"/>
</dbReference>
<dbReference type="AlphaFoldDB" id="A0A4P2Q788"/>
<feature type="domain" description="Protein kinase" evidence="5">
    <location>
        <begin position="22"/>
        <end position="314"/>
    </location>
</feature>
<dbReference type="EMBL" id="CP012670">
    <property type="protein sequence ID" value="AUX25006.1"/>
    <property type="molecule type" value="Genomic_DNA"/>
</dbReference>
<evidence type="ECO:0000256" key="3">
    <source>
        <dbReference type="PROSITE-ProRule" id="PRU10141"/>
    </source>
</evidence>
<dbReference type="InterPro" id="IPR016187">
    <property type="entry name" value="CTDL_fold"/>
</dbReference>
<evidence type="ECO:0000256" key="2">
    <source>
        <dbReference type="ARBA" id="ARBA00022840"/>
    </source>
</evidence>
<keyword evidence="6" id="KW-0418">Kinase</keyword>
<evidence type="ECO:0000256" key="1">
    <source>
        <dbReference type="ARBA" id="ARBA00022741"/>
    </source>
</evidence>
<dbReference type="InterPro" id="IPR000719">
    <property type="entry name" value="Prot_kinase_dom"/>
</dbReference>
<dbReference type="GO" id="GO:0004674">
    <property type="term" value="F:protein serine/threonine kinase activity"/>
    <property type="evidence" value="ECO:0007669"/>
    <property type="project" value="UniProtKB-EC"/>
</dbReference>